<protein>
    <submittedName>
        <fullName evidence="2">Uncharacterized protein</fullName>
    </submittedName>
</protein>
<comment type="caution">
    <text evidence="2">The sequence shown here is derived from an EMBL/GenBank/DDBJ whole genome shotgun (WGS) entry which is preliminary data.</text>
</comment>
<keyword evidence="1" id="KW-1133">Transmembrane helix</keyword>
<reference evidence="2" key="1">
    <citation type="journal article" date="2014" name="Front. Microbiol.">
        <title>High frequency of phylogenetically diverse reductive dehalogenase-homologous genes in deep subseafloor sedimentary metagenomes.</title>
        <authorList>
            <person name="Kawai M."/>
            <person name="Futagami T."/>
            <person name="Toyoda A."/>
            <person name="Takaki Y."/>
            <person name="Nishi S."/>
            <person name="Hori S."/>
            <person name="Arai W."/>
            <person name="Tsubouchi T."/>
            <person name="Morono Y."/>
            <person name="Uchiyama I."/>
            <person name="Ito T."/>
            <person name="Fujiyama A."/>
            <person name="Inagaki F."/>
            <person name="Takami H."/>
        </authorList>
    </citation>
    <scope>NUCLEOTIDE SEQUENCE</scope>
    <source>
        <strain evidence="2">Expedition CK06-06</strain>
    </source>
</reference>
<feature type="transmembrane region" description="Helical" evidence="1">
    <location>
        <begin position="111"/>
        <end position="130"/>
    </location>
</feature>
<dbReference type="SUPFAM" id="SSF82171">
    <property type="entry name" value="DPP6 N-terminal domain-like"/>
    <property type="match status" value="1"/>
</dbReference>
<accession>X1C1H6</accession>
<evidence type="ECO:0000313" key="2">
    <source>
        <dbReference type="EMBL" id="GAG78231.1"/>
    </source>
</evidence>
<keyword evidence="1" id="KW-0472">Membrane</keyword>
<gene>
    <name evidence="2" type="ORF">S01H4_31165</name>
</gene>
<name>X1C1H6_9ZZZZ</name>
<organism evidence="2">
    <name type="scientific">marine sediment metagenome</name>
    <dbReference type="NCBI Taxonomy" id="412755"/>
    <lineage>
        <taxon>unclassified sequences</taxon>
        <taxon>metagenomes</taxon>
        <taxon>ecological metagenomes</taxon>
    </lineage>
</organism>
<dbReference type="EMBL" id="BART01016158">
    <property type="protein sequence ID" value="GAG78231.1"/>
    <property type="molecule type" value="Genomic_DNA"/>
</dbReference>
<keyword evidence="1" id="KW-0812">Transmembrane</keyword>
<evidence type="ECO:0000256" key="1">
    <source>
        <dbReference type="SAM" id="Phobius"/>
    </source>
</evidence>
<sequence>MILNASDGLEIYNTTLEFSYGSMASNRIIHTAFGIYIFYDQDNDAIFFYNLSGLIKKFNLGIDWFHGFDLSYDRKIMAWGQENGIIEIRNATTGALINTLKTELYEIERPIPFPPISYLLVGIVILALIIRRRKIKRDNI</sequence>
<proteinExistence type="predicted"/>
<dbReference type="AlphaFoldDB" id="X1C1H6"/>